<evidence type="ECO:0000313" key="3">
    <source>
        <dbReference type="Proteomes" id="UP000176864"/>
    </source>
</evidence>
<dbReference type="EMBL" id="MFEK01000010">
    <property type="protein sequence ID" value="OGE78993.1"/>
    <property type="molecule type" value="Genomic_DNA"/>
</dbReference>
<sequence length="316" mass="36113">MQKNSAYSTLVFFDTQDMALTGLELKNYLIHTPPSVPPPQGEGKAGTGSHSSPLRGEDKGGGEILSEIESTITVELSGKVEHREGLYFLRGRAELIAERKHRYQISLLRFAKTKKYLRFLRHLPYVRAVALSGSQALLNSESGSDIDLFIITKKNRIWLTRALVSAYFQLVGQRRYAERIAGRFCLNHYLADDTEITDDRNLYTAVEYASLLPVIGGDTLKRFWQKNQWIKGYLPNVRYERAVPFFDFRFSVAGKILELILDYTIAPVLNYLLGIYQKHRIRRQENILVSDNELSFHPGSHGQKVLVAYREALTKQ</sequence>
<dbReference type="AlphaFoldDB" id="A0A1F5NN54"/>
<name>A0A1F5NN54_9BACT</name>
<gene>
    <name evidence="2" type="ORF">A2751_00850</name>
</gene>
<comment type="caution">
    <text evidence="2">The sequence shown here is derived from an EMBL/GenBank/DDBJ whole genome shotgun (WGS) entry which is preliminary data.</text>
</comment>
<reference evidence="2 3" key="1">
    <citation type="journal article" date="2016" name="Nat. Commun.">
        <title>Thousands of microbial genomes shed light on interconnected biogeochemical processes in an aquifer system.</title>
        <authorList>
            <person name="Anantharaman K."/>
            <person name="Brown C.T."/>
            <person name="Hug L.A."/>
            <person name="Sharon I."/>
            <person name="Castelle C.J."/>
            <person name="Probst A.J."/>
            <person name="Thomas B.C."/>
            <person name="Singh A."/>
            <person name="Wilkins M.J."/>
            <person name="Karaoz U."/>
            <person name="Brodie E.L."/>
            <person name="Williams K.H."/>
            <person name="Hubbard S.S."/>
            <person name="Banfield J.F."/>
        </authorList>
    </citation>
    <scope>NUCLEOTIDE SEQUENCE [LARGE SCALE GENOMIC DNA]</scope>
</reference>
<evidence type="ECO:0000256" key="1">
    <source>
        <dbReference type="SAM" id="MobiDB-lite"/>
    </source>
</evidence>
<feature type="region of interest" description="Disordered" evidence="1">
    <location>
        <begin position="31"/>
        <end position="61"/>
    </location>
</feature>
<dbReference type="SUPFAM" id="SSF81301">
    <property type="entry name" value="Nucleotidyltransferase"/>
    <property type="match status" value="1"/>
</dbReference>
<accession>A0A1F5NN54</accession>
<evidence type="ECO:0008006" key="4">
    <source>
        <dbReference type="Google" id="ProtNLM"/>
    </source>
</evidence>
<organism evidence="2 3">
    <name type="scientific">Candidatus Doudnabacteria bacterium RIFCSPHIGHO2_01_FULL_46_14</name>
    <dbReference type="NCBI Taxonomy" id="1817824"/>
    <lineage>
        <taxon>Bacteria</taxon>
        <taxon>Candidatus Doudnaibacteriota</taxon>
    </lineage>
</organism>
<protein>
    <recommendedName>
        <fullName evidence="4">Polymerase nucleotidyl transferase domain-containing protein</fullName>
    </recommendedName>
</protein>
<evidence type="ECO:0000313" key="2">
    <source>
        <dbReference type="EMBL" id="OGE78993.1"/>
    </source>
</evidence>
<dbReference type="InterPro" id="IPR043519">
    <property type="entry name" value="NT_sf"/>
</dbReference>
<dbReference type="STRING" id="1817824.A2751_00850"/>
<dbReference type="Proteomes" id="UP000176864">
    <property type="component" value="Unassembled WGS sequence"/>
</dbReference>
<proteinExistence type="predicted"/>